<dbReference type="PANTHER" id="PTHR11017">
    <property type="entry name" value="LEUCINE-RICH REPEAT-CONTAINING PROTEIN"/>
    <property type="match status" value="1"/>
</dbReference>
<comment type="caution">
    <text evidence="5">The sequence shown here is derived from an EMBL/GenBank/DDBJ whole genome shotgun (WGS) entry which is preliminary data.</text>
</comment>
<keyword evidence="6" id="KW-1185">Reference proteome</keyword>
<name>A0ABD3KPU2_EUCGL</name>
<organism evidence="5 6">
    <name type="scientific">Eucalyptus globulus</name>
    <name type="common">Tasmanian blue gum</name>
    <dbReference type="NCBI Taxonomy" id="34317"/>
    <lineage>
        <taxon>Eukaryota</taxon>
        <taxon>Viridiplantae</taxon>
        <taxon>Streptophyta</taxon>
        <taxon>Embryophyta</taxon>
        <taxon>Tracheophyta</taxon>
        <taxon>Spermatophyta</taxon>
        <taxon>Magnoliopsida</taxon>
        <taxon>eudicotyledons</taxon>
        <taxon>Gunneridae</taxon>
        <taxon>Pentapetalae</taxon>
        <taxon>rosids</taxon>
        <taxon>malvids</taxon>
        <taxon>Myrtales</taxon>
        <taxon>Myrtaceae</taxon>
        <taxon>Myrtoideae</taxon>
        <taxon>Eucalypteae</taxon>
        <taxon>Eucalyptus</taxon>
    </lineage>
</organism>
<proteinExistence type="predicted"/>
<dbReference type="PRINTS" id="PR00364">
    <property type="entry name" value="DISEASERSIST"/>
</dbReference>
<evidence type="ECO:0000313" key="6">
    <source>
        <dbReference type="Proteomes" id="UP001634007"/>
    </source>
</evidence>
<dbReference type="SUPFAM" id="SSF52058">
    <property type="entry name" value="L domain-like"/>
    <property type="match status" value="2"/>
</dbReference>
<evidence type="ECO:0008006" key="7">
    <source>
        <dbReference type="Google" id="ProtNLM"/>
    </source>
</evidence>
<feature type="domain" description="Disease resistance protein Roq1-like winged-helix" evidence="4">
    <location>
        <begin position="149"/>
        <end position="219"/>
    </location>
</feature>
<accession>A0ABD3KPU2</accession>
<dbReference type="Gene3D" id="3.40.50.300">
    <property type="entry name" value="P-loop containing nucleotide triphosphate hydrolases"/>
    <property type="match status" value="1"/>
</dbReference>
<dbReference type="InterPro" id="IPR044974">
    <property type="entry name" value="Disease_R_plants"/>
</dbReference>
<dbReference type="InterPro" id="IPR036390">
    <property type="entry name" value="WH_DNA-bd_sf"/>
</dbReference>
<dbReference type="InterPro" id="IPR042197">
    <property type="entry name" value="Apaf_helical"/>
</dbReference>
<dbReference type="SUPFAM" id="SSF52540">
    <property type="entry name" value="P-loop containing nucleoside triphosphate hydrolases"/>
    <property type="match status" value="1"/>
</dbReference>
<dbReference type="InterPro" id="IPR027417">
    <property type="entry name" value="P-loop_NTPase"/>
</dbReference>
<evidence type="ECO:0000256" key="2">
    <source>
        <dbReference type="ARBA" id="ARBA00022737"/>
    </source>
</evidence>
<gene>
    <name evidence="5" type="ORF">ACJRO7_020548</name>
</gene>
<keyword evidence="1" id="KW-0433">Leucine-rich repeat</keyword>
<dbReference type="InterPro" id="IPR032675">
    <property type="entry name" value="LRR_dom_sf"/>
</dbReference>
<feature type="domain" description="NB-ARC" evidence="3">
    <location>
        <begin position="4"/>
        <end position="82"/>
    </location>
</feature>
<dbReference type="Pfam" id="PF00931">
    <property type="entry name" value="NB-ARC"/>
    <property type="match status" value="1"/>
</dbReference>
<dbReference type="PANTHER" id="PTHR11017:SF570">
    <property type="entry name" value="DISEASE RESISTANCE PROTEIN (TIR-NBS CLASS)-RELATED"/>
    <property type="match status" value="1"/>
</dbReference>
<dbReference type="InterPro" id="IPR058192">
    <property type="entry name" value="WHD_ROQ1-like"/>
</dbReference>
<dbReference type="EMBL" id="JBJKBG010000005">
    <property type="protein sequence ID" value="KAL3739166.1"/>
    <property type="molecule type" value="Genomic_DNA"/>
</dbReference>
<dbReference type="Proteomes" id="UP001634007">
    <property type="component" value="Unassembled WGS sequence"/>
</dbReference>
<reference evidence="5 6" key="1">
    <citation type="submission" date="2024-11" db="EMBL/GenBank/DDBJ databases">
        <title>Chromosome-level genome assembly of Eucalyptus globulus Labill. provides insights into its genome evolution.</title>
        <authorList>
            <person name="Li X."/>
        </authorList>
    </citation>
    <scope>NUCLEOTIDE SEQUENCE [LARGE SCALE GENOMIC DNA]</scope>
    <source>
        <strain evidence="5">CL2024</strain>
        <tissue evidence="5">Fresh tender leaves</tissue>
    </source>
</reference>
<dbReference type="InterPro" id="IPR002182">
    <property type="entry name" value="NB-ARC"/>
</dbReference>
<sequence>MEGKREIKERLCSKKVLLLLDDADDASQLDALVQKHEWFGKGSKIIISTRDRGILNVDETYELTGMNFDHSLKLFSRHAFRRDYPLDQYISHSERAVNMCNGLPLALEVIGSLLSGKSEEEWDATLKELEESPQENVRKKLMISIEALNENQRKIFLDVACFFIGYDKRIVIHLWESCKLLPHQSLGILQQRSLIKIRDDNQLWMHDWLRDIGRTFIEEGSGMKPENQQWVWTHEQALDVLEKMQSGGGFHGIGSIEALCLELPELSRYSLMKEFLGSLLNLRFLRMDVKFINGCKLCETIDSMKNIWRSNFLGNGEFFLNLLGPLVLPKSRLILPELRWLSWNNMPSHFELSHISMRKLVILDISRSKLEETWHGWSHIKLAENLKVLNLSRCKLNKTLDLPSHKKLEQLILEGCESLVEIDSSIGHLKNLVFLNLKDCKRLQKLPDEMGALESLMELLLDSTAIKEIHECGRMKNLKILSLVKCKSLNIFSFIGCPTSVAKLSLVNNHFNSLIELDLSRTKIRVLPYSIPYMKKLKVLKLCNCPLIQLPCAIGINIGKLPILRKLVLEGSEIPAMPQLPESLITLTIDTSSIRGMPDLSNLLNLRNLKLHVSFEHPSKLEEDPSSWGIGRLRMLEVLDLICPDIGTLSFDLVLLSELKELHIQCRNLQCLPMLPTNLSYLCIWFCNRIKATSDISNLKALSSLKICFCKELAEIEGLEGLENLRTLFLDSLPLAKLSDLTSLKKLKEISLMSCTELVEIPECPELLEILEIVYCVKLQKWPDPSSFKNLKFSRF</sequence>
<evidence type="ECO:0000259" key="4">
    <source>
        <dbReference type="Pfam" id="PF23282"/>
    </source>
</evidence>
<evidence type="ECO:0000313" key="5">
    <source>
        <dbReference type="EMBL" id="KAL3739166.1"/>
    </source>
</evidence>
<evidence type="ECO:0000259" key="3">
    <source>
        <dbReference type="Pfam" id="PF00931"/>
    </source>
</evidence>
<protein>
    <recommendedName>
        <fullName evidence="7">NB-ARC domain-containing protein</fullName>
    </recommendedName>
</protein>
<dbReference type="Gene3D" id="3.80.10.10">
    <property type="entry name" value="Ribonuclease Inhibitor"/>
    <property type="match status" value="3"/>
</dbReference>
<dbReference type="Gene3D" id="1.10.8.430">
    <property type="entry name" value="Helical domain of apoptotic protease-activating factors"/>
    <property type="match status" value="1"/>
</dbReference>
<evidence type="ECO:0000256" key="1">
    <source>
        <dbReference type="ARBA" id="ARBA00022614"/>
    </source>
</evidence>
<keyword evidence="2" id="KW-0677">Repeat</keyword>
<dbReference type="SUPFAM" id="SSF46785">
    <property type="entry name" value="Winged helix' DNA-binding domain"/>
    <property type="match status" value="1"/>
</dbReference>
<dbReference type="AlphaFoldDB" id="A0ABD3KPU2"/>
<dbReference type="Pfam" id="PF23282">
    <property type="entry name" value="WHD_ROQ1"/>
    <property type="match status" value="1"/>
</dbReference>